<evidence type="ECO:0000256" key="3">
    <source>
        <dbReference type="ARBA" id="ARBA00023242"/>
    </source>
</evidence>
<dbReference type="OrthoDB" id="407658at2759"/>
<dbReference type="InterPro" id="IPR007109">
    <property type="entry name" value="Brix"/>
</dbReference>
<name>A0A813DJZ9_POLGL</name>
<dbReference type="InterPro" id="IPR039770">
    <property type="entry name" value="Rpf2"/>
</dbReference>
<accession>A0A813DJZ9</accession>
<dbReference type="GO" id="GO:0005730">
    <property type="term" value="C:nucleolus"/>
    <property type="evidence" value="ECO:0007669"/>
    <property type="project" value="UniProtKB-SubCell"/>
</dbReference>
<evidence type="ECO:0000313" key="7">
    <source>
        <dbReference type="Proteomes" id="UP000654075"/>
    </source>
</evidence>
<dbReference type="GO" id="GO:0000027">
    <property type="term" value="P:ribosomal large subunit assembly"/>
    <property type="evidence" value="ECO:0007669"/>
    <property type="project" value="InterPro"/>
</dbReference>
<reference evidence="6" key="1">
    <citation type="submission" date="2021-02" db="EMBL/GenBank/DDBJ databases">
        <authorList>
            <person name="Dougan E. K."/>
            <person name="Rhodes N."/>
            <person name="Thang M."/>
            <person name="Chan C."/>
        </authorList>
    </citation>
    <scope>NUCLEOTIDE SEQUENCE</scope>
</reference>
<proteinExistence type="inferred from homology"/>
<dbReference type="GO" id="GO:0000463">
    <property type="term" value="P:maturation of LSU-rRNA from tricistronic rRNA transcript (SSU-rRNA, 5.8S rRNA, LSU-rRNA)"/>
    <property type="evidence" value="ECO:0007669"/>
    <property type="project" value="TreeGrafter"/>
</dbReference>
<dbReference type="PROSITE" id="PS50833">
    <property type="entry name" value="BRIX"/>
    <property type="match status" value="1"/>
</dbReference>
<dbReference type="EMBL" id="CAJNNV010001792">
    <property type="protein sequence ID" value="CAE8585840.1"/>
    <property type="molecule type" value="Genomic_DNA"/>
</dbReference>
<comment type="subcellular location">
    <subcellularLocation>
        <location evidence="1">Nucleus</location>
        <location evidence="1">Nucleolus</location>
    </subcellularLocation>
</comment>
<dbReference type="Proteomes" id="UP000654075">
    <property type="component" value="Unassembled WGS sequence"/>
</dbReference>
<sequence length="86" mass="9850">MAIDALTKVLSKRTPKTRKGRKILEKREPQVVEDAKTALVICGNKSSLDVGNMLKDLHAVRNPLSMLFTRKHEEHPFQDTKRLEQL</sequence>
<feature type="domain" description="Brix" evidence="5">
    <location>
        <begin position="36"/>
        <end position="86"/>
    </location>
</feature>
<dbReference type="PANTHER" id="PTHR12728:SF0">
    <property type="entry name" value="RIBOSOME PRODUCTION FACTOR 2 HOMOLOG"/>
    <property type="match status" value="1"/>
</dbReference>
<comment type="caution">
    <text evidence="6">The sequence shown here is derived from an EMBL/GenBank/DDBJ whole genome shotgun (WGS) entry which is preliminary data.</text>
</comment>
<dbReference type="AlphaFoldDB" id="A0A813DJZ9"/>
<feature type="compositionally biased region" description="Basic residues" evidence="4">
    <location>
        <begin position="10"/>
        <end position="21"/>
    </location>
</feature>
<dbReference type="GO" id="GO:0019843">
    <property type="term" value="F:rRNA binding"/>
    <property type="evidence" value="ECO:0007669"/>
    <property type="project" value="InterPro"/>
</dbReference>
<keyword evidence="3" id="KW-0539">Nucleus</keyword>
<dbReference type="PANTHER" id="PTHR12728">
    <property type="entry name" value="BRIX DOMAIN CONTAINING PROTEIN"/>
    <property type="match status" value="1"/>
</dbReference>
<keyword evidence="7" id="KW-1185">Reference proteome</keyword>
<evidence type="ECO:0000256" key="2">
    <source>
        <dbReference type="ARBA" id="ARBA00010782"/>
    </source>
</evidence>
<evidence type="ECO:0000313" key="6">
    <source>
        <dbReference type="EMBL" id="CAE8585840.1"/>
    </source>
</evidence>
<evidence type="ECO:0000256" key="4">
    <source>
        <dbReference type="SAM" id="MobiDB-lite"/>
    </source>
</evidence>
<evidence type="ECO:0000259" key="5">
    <source>
        <dbReference type="PROSITE" id="PS50833"/>
    </source>
</evidence>
<gene>
    <name evidence="6" type="ORF">PGLA1383_LOCUS4741</name>
</gene>
<feature type="region of interest" description="Disordered" evidence="4">
    <location>
        <begin position="1"/>
        <end position="22"/>
    </location>
</feature>
<feature type="non-terminal residue" evidence="6">
    <location>
        <position position="86"/>
    </location>
</feature>
<protein>
    <recommendedName>
        <fullName evidence="5">Brix domain-containing protein</fullName>
    </recommendedName>
</protein>
<comment type="similarity">
    <text evidence="2">Belongs to the RPF2 family.</text>
</comment>
<organism evidence="6 7">
    <name type="scientific">Polarella glacialis</name>
    <name type="common">Dinoflagellate</name>
    <dbReference type="NCBI Taxonomy" id="89957"/>
    <lineage>
        <taxon>Eukaryota</taxon>
        <taxon>Sar</taxon>
        <taxon>Alveolata</taxon>
        <taxon>Dinophyceae</taxon>
        <taxon>Suessiales</taxon>
        <taxon>Suessiaceae</taxon>
        <taxon>Polarella</taxon>
    </lineage>
</organism>
<evidence type="ECO:0000256" key="1">
    <source>
        <dbReference type="ARBA" id="ARBA00004604"/>
    </source>
</evidence>